<sequence>MNEMYNMGLSLHSWSAGAVLVMIFVNLYILISAKELAKYKRVNALYLFPLNITVLGTLLFTGIVMMAAKHLHFTVENIIMIILGIVLIALEAKRLKALKYLSVKKEHALELYKPYARTILQVEFGLVLLMSLWMWLV</sequence>
<evidence type="ECO:0000256" key="1">
    <source>
        <dbReference type="SAM" id="Phobius"/>
    </source>
</evidence>
<name>A0A1W1CT52_9ZZZZ</name>
<keyword evidence="1" id="KW-0812">Transmembrane</keyword>
<keyword evidence="1" id="KW-1133">Transmembrane helix</keyword>
<gene>
    <name evidence="2" type="ORF">MNB_SM-5-1314</name>
</gene>
<proteinExistence type="predicted"/>
<dbReference type="EMBL" id="FPHH01000117">
    <property type="protein sequence ID" value="SFV68996.1"/>
    <property type="molecule type" value="Genomic_DNA"/>
</dbReference>
<feature type="transmembrane region" description="Helical" evidence="1">
    <location>
        <begin position="114"/>
        <end position="136"/>
    </location>
</feature>
<reference evidence="2" key="1">
    <citation type="submission" date="2016-10" db="EMBL/GenBank/DDBJ databases">
        <authorList>
            <person name="de Groot N.N."/>
        </authorList>
    </citation>
    <scope>NUCLEOTIDE SEQUENCE</scope>
</reference>
<accession>A0A1W1CT52</accession>
<organism evidence="2">
    <name type="scientific">hydrothermal vent metagenome</name>
    <dbReference type="NCBI Taxonomy" id="652676"/>
    <lineage>
        <taxon>unclassified sequences</taxon>
        <taxon>metagenomes</taxon>
        <taxon>ecological metagenomes</taxon>
    </lineage>
</organism>
<evidence type="ECO:0000313" key="2">
    <source>
        <dbReference type="EMBL" id="SFV68996.1"/>
    </source>
</evidence>
<feature type="transmembrane region" description="Helical" evidence="1">
    <location>
        <begin position="45"/>
        <end position="68"/>
    </location>
</feature>
<keyword evidence="1" id="KW-0472">Membrane</keyword>
<feature type="transmembrane region" description="Helical" evidence="1">
    <location>
        <begin position="74"/>
        <end position="93"/>
    </location>
</feature>
<feature type="transmembrane region" description="Helical" evidence="1">
    <location>
        <begin position="12"/>
        <end position="33"/>
    </location>
</feature>
<protein>
    <submittedName>
        <fullName evidence="2">Uncharacterized protein</fullName>
    </submittedName>
</protein>
<dbReference type="AlphaFoldDB" id="A0A1W1CT52"/>